<keyword evidence="8" id="KW-1185">Reference proteome</keyword>
<dbReference type="EMBL" id="JACSQC010000001">
    <property type="protein sequence ID" value="MBD8042767.1"/>
    <property type="molecule type" value="Genomic_DNA"/>
</dbReference>
<evidence type="ECO:0000256" key="1">
    <source>
        <dbReference type="ARBA" id="ARBA00023015"/>
    </source>
</evidence>
<feature type="compositionally biased region" description="Low complexity" evidence="5">
    <location>
        <begin position="1"/>
        <end position="15"/>
    </location>
</feature>
<feature type="domain" description="HTH tetR-type" evidence="6">
    <location>
        <begin position="25"/>
        <end position="83"/>
    </location>
</feature>
<evidence type="ECO:0000313" key="8">
    <source>
        <dbReference type="Proteomes" id="UP000652763"/>
    </source>
</evidence>
<organism evidence="7 8">
    <name type="scientific">Arthrobacter pullicola</name>
    <dbReference type="NCBI Taxonomy" id="2762224"/>
    <lineage>
        <taxon>Bacteria</taxon>
        <taxon>Bacillati</taxon>
        <taxon>Actinomycetota</taxon>
        <taxon>Actinomycetes</taxon>
        <taxon>Micrococcales</taxon>
        <taxon>Micrococcaceae</taxon>
        <taxon>Arthrobacter</taxon>
    </lineage>
</organism>
<evidence type="ECO:0000256" key="5">
    <source>
        <dbReference type="SAM" id="MobiDB-lite"/>
    </source>
</evidence>
<feature type="DNA-binding region" description="H-T-H motif" evidence="4">
    <location>
        <begin position="46"/>
        <end position="65"/>
    </location>
</feature>
<dbReference type="PROSITE" id="PS50977">
    <property type="entry name" value="HTH_TETR_2"/>
    <property type="match status" value="1"/>
</dbReference>
<protein>
    <submittedName>
        <fullName evidence="7">TetR/AcrR family transcriptional regulator</fullName>
    </submittedName>
</protein>
<dbReference type="PANTHER" id="PTHR30055">
    <property type="entry name" value="HTH-TYPE TRANSCRIPTIONAL REGULATOR RUTR"/>
    <property type="match status" value="1"/>
</dbReference>
<dbReference type="InterPro" id="IPR050109">
    <property type="entry name" value="HTH-type_TetR-like_transc_reg"/>
</dbReference>
<sequence>MSGAQNAPGAPAGSGADDRKRADARRNIEAIVEAATRLLAVDPDASVSEIAKVAGVGRVTLYGHFATRTTLLREVVDRAIDQTDRTLAGVDFDGAPREALGRLLEMSWQLTHRFGALVVAASGTLPPEEIRRAHDQPAERVRLLLERGRTDGSFRADMPIEWQISVIQAVLHGASAAVHRGEITADEAPELVRSTVLAALAG</sequence>
<feature type="region of interest" description="Disordered" evidence="5">
    <location>
        <begin position="1"/>
        <end position="21"/>
    </location>
</feature>
<dbReference type="Pfam" id="PF00440">
    <property type="entry name" value="TetR_N"/>
    <property type="match status" value="1"/>
</dbReference>
<dbReference type="InterPro" id="IPR009057">
    <property type="entry name" value="Homeodomain-like_sf"/>
</dbReference>
<keyword evidence="2 4" id="KW-0238">DNA-binding</keyword>
<accession>A0ABR8YEZ6</accession>
<reference evidence="7 8" key="1">
    <citation type="submission" date="2020-08" db="EMBL/GenBank/DDBJ databases">
        <title>A Genomic Blueprint of the Chicken Gut Microbiome.</title>
        <authorList>
            <person name="Gilroy R."/>
            <person name="Ravi A."/>
            <person name="Getino M."/>
            <person name="Pursley I."/>
            <person name="Horton D.L."/>
            <person name="Alikhan N.-F."/>
            <person name="Baker D."/>
            <person name="Gharbi K."/>
            <person name="Hall N."/>
            <person name="Watson M."/>
            <person name="Adriaenssens E.M."/>
            <person name="Foster-Nyarko E."/>
            <person name="Jarju S."/>
            <person name="Secka A."/>
            <person name="Antonio M."/>
            <person name="Oren A."/>
            <person name="Chaudhuri R."/>
            <person name="La Ragione R.M."/>
            <person name="Hildebrand F."/>
            <person name="Pallen M.J."/>
        </authorList>
    </citation>
    <scope>NUCLEOTIDE SEQUENCE [LARGE SCALE GENOMIC DNA]</scope>
    <source>
        <strain evidence="7 8">Sa2BUA2</strain>
    </source>
</reference>
<evidence type="ECO:0000256" key="4">
    <source>
        <dbReference type="PROSITE-ProRule" id="PRU00335"/>
    </source>
</evidence>
<evidence type="ECO:0000259" key="6">
    <source>
        <dbReference type="PROSITE" id="PS50977"/>
    </source>
</evidence>
<proteinExistence type="predicted"/>
<dbReference type="InterPro" id="IPR036271">
    <property type="entry name" value="Tet_transcr_reg_TetR-rel_C_sf"/>
</dbReference>
<dbReference type="InterPro" id="IPR001647">
    <property type="entry name" value="HTH_TetR"/>
</dbReference>
<gene>
    <name evidence="7" type="ORF">H9638_02965</name>
</gene>
<dbReference type="SUPFAM" id="SSF46689">
    <property type="entry name" value="Homeodomain-like"/>
    <property type="match status" value="1"/>
</dbReference>
<dbReference type="Proteomes" id="UP000652763">
    <property type="component" value="Unassembled WGS sequence"/>
</dbReference>
<keyword evidence="1" id="KW-0805">Transcription regulation</keyword>
<keyword evidence="3" id="KW-0804">Transcription</keyword>
<name>A0ABR8YEZ6_9MICC</name>
<comment type="caution">
    <text evidence="7">The sequence shown here is derived from an EMBL/GenBank/DDBJ whole genome shotgun (WGS) entry which is preliminary data.</text>
</comment>
<dbReference type="RefSeq" id="WP_191745678.1">
    <property type="nucleotide sequence ID" value="NZ_JACSQC010000001.1"/>
</dbReference>
<dbReference type="PANTHER" id="PTHR30055:SF234">
    <property type="entry name" value="HTH-TYPE TRANSCRIPTIONAL REGULATOR BETI"/>
    <property type="match status" value="1"/>
</dbReference>
<evidence type="ECO:0000313" key="7">
    <source>
        <dbReference type="EMBL" id="MBD8042767.1"/>
    </source>
</evidence>
<evidence type="ECO:0000256" key="3">
    <source>
        <dbReference type="ARBA" id="ARBA00023163"/>
    </source>
</evidence>
<dbReference type="SUPFAM" id="SSF48498">
    <property type="entry name" value="Tetracyclin repressor-like, C-terminal domain"/>
    <property type="match status" value="1"/>
</dbReference>
<dbReference type="Gene3D" id="1.10.357.10">
    <property type="entry name" value="Tetracycline Repressor, domain 2"/>
    <property type="match status" value="1"/>
</dbReference>
<evidence type="ECO:0000256" key="2">
    <source>
        <dbReference type="ARBA" id="ARBA00023125"/>
    </source>
</evidence>